<keyword evidence="2" id="KW-1185">Reference proteome</keyword>
<dbReference type="PANTHER" id="PTHR10000:SF8">
    <property type="entry name" value="HAD SUPERFAMILY HYDROLASE-LIKE, TYPE 3"/>
    <property type="match status" value="1"/>
</dbReference>
<keyword evidence="1" id="KW-0378">Hydrolase</keyword>
<dbReference type="AlphaFoldDB" id="A0A0D6XBE1"/>
<dbReference type="Gene3D" id="3.40.50.1000">
    <property type="entry name" value="HAD superfamily/HAD-like"/>
    <property type="match status" value="1"/>
</dbReference>
<evidence type="ECO:0000313" key="1">
    <source>
        <dbReference type="EMBL" id="KIX84651.1"/>
    </source>
</evidence>
<dbReference type="InterPro" id="IPR036412">
    <property type="entry name" value="HAD-like_sf"/>
</dbReference>
<proteinExistence type="predicted"/>
<dbReference type="PANTHER" id="PTHR10000">
    <property type="entry name" value="PHOSPHOSERINE PHOSPHATASE"/>
    <property type="match status" value="1"/>
</dbReference>
<organism evidence="1 2">
    <name type="scientific">Thermus filiformis</name>
    <dbReference type="NCBI Taxonomy" id="276"/>
    <lineage>
        <taxon>Bacteria</taxon>
        <taxon>Thermotogati</taxon>
        <taxon>Deinococcota</taxon>
        <taxon>Deinococci</taxon>
        <taxon>Thermales</taxon>
        <taxon>Thermaceae</taxon>
        <taxon>Thermus</taxon>
    </lineage>
</organism>
<evidence type="ECO:0000313" key="2">
    <source>
        <dbReference type="Proteomes" id="UP000030364"/>
    </source>
</evidence>
<dbReference type="Gene3D" id="3.30.1240.10">
    <property type="match status" value="1"/>
</dbReference>
<protein>
    <submittedName>
        <fullName evidence="1">HAD family hydrolase</fullName>
    </submittedName>
</protein>
<gene>
    <name evidence="1" type="ORF">THFILI_02600</name>
</gene>
<dbReference type="RefSeq" id="WP_038065913.1">
    <property type="nucleotide sequence ID" value="NZ_JPSL02000037.1"/>
</dbReference>
<dbReference type="Proteomes" id="UP000030364">
    <property type="component" value="Unassembled WGS sequence"/>
</dbReference>
<dbReference type="GO" id="GO:0005829">
    <property type="term" value="C:cytosol"/>
    <property type="evidence" value="ECO:0007669"/>
    <property type="project" value="TreeGrafter"/>
</dbReference>
<dbReference type="PROSITE" id="PS01229">
    <property type="entry name" value="COF_2"/>
    <property type="match status" value="1"/>
</dbReference>
<dbReference type="SUPFAM" id="SSF56784">
    <property type="entry name" value="HAD-like"/>
    <property type="match status" value="1"/>
</dbReference>
<reference evidence="1 2" key="1">
    <citation type="journal article" date="2015" name="Genome Announc.">
        <title>Draft Genome Sequence of the Thermophile Thermus filiformis ATCC 43280, Producer of Carotenoid-(Di)glucoside-Branched Fatty Acid (Di)esters and Source of Hyperthermostable Enzymes of Biotechnological Interest.</title>
        <authorList>
            <person name="Mandelli F."/>
            <person name="Oliveira Ramires B."/>
            <person name="Couger M.B."/>
            <person name="Paixao D.A."/>
            <person name="Camilo C.M."/>
            <person name="Polikarpov I."/>
            <person name="Prade R."/>
            <person name="Riano-Pachon D.M."/>
            <person name="Squina F.M."/>
        </authorList>
    </citation>
    <scope>NUCLEOTIDE SEQUENCE [LARGE SCALE GENOMIC DNA]</scope>
    <source>
        <strain evidence="1 2">ATCC 43280</strain>
    </source>
</reference>
<dbReference type="Pfam" id="PF08282">
    <property type="entry name" value="Hydrolase_3"/>
    <property type="match status" value="1"/>
</dbReference>
<accession>A0A0D6XBE1</accession>
<name>A0A0D6XBE1_THEFI</name>
<dbReference type="EMBL" id="JPSL02000037">
    <property type="protein sequence ID" value="KIX84651.1"/>
    <property type="molecule type" value="Genomic_DNA"/>
</dbReference>
<comment type="caution">
    <text evidence="1">The sequence shown here is derived from an EMBL/GenBank/DDBJ whole genome shotgun (WGS) entry which is preliminary data.</text>
</comment>
<dbReference type="GO" id="GO:0000287">
    <property type="term" value="F:magnesium ion binding"/>
    <property type="evidence" value="ECO:0007669"/>
    <property type="project" value="TreeGrafter"/>
</dbReference>
<dbReference type="OrthoDB" id="9810101at2"/>
<dbReference type="STRING" id="276.THFILI_02600"/>
<dbReference type="InterPro" id="IPR023214">
    <property type="entry name" value="HAD_sf"/>
</dbReference>
<dbReference type="GO" id="GO:0016791">
    <property type="term" value="F:phosphatase activity"/>
    <property type="evidence" value="ECO:0007669"/>
    <property type="project" value="TreeGrafter"/>
</dbReference>
<sequence>MIRLVFIDVDGTLVGENGVPECVWEEVEALKARGVRLALTTGRPGRGLALDYARRLDPEGLHVFESGAVVLALTRDLHTPPLRPLLVEPLPREAALEVQAFARKRGLPLEAYTASGGFYIPEDHPLLLLHQRLLGLPAEIRPLEEIQEPLVRLQILAEPGRLEVRDLPPSLALHTATSPKMPGVLFASFTRKGVSKRSAARFVAEAYGLDLKEAAMVGDGENDLELLQAVGLGIAMGNAPEPVQRAAHKVVAPVEACGLAEALAHIRRLAP</sequence>